<keyword evidence="3" id="KW-1185">Reference proteome</keyword>
<feature type="region of interest" description="Disordered" evidence="1">
    <location>
        <begin position="1"/>
        <end position="33"/>
    </location>
</feature>
<dbReference type="EMBL" id="CP002831">
    <property type="protein sequence ID" value="AFC25654.1"/>
    <property type="molecule type" value="Genomic_DNA"/>
</dbReference>
<name>H6LAR1_SAPGL</name>
<evidence type="ECO:0000256" key="1">
    <source>
        <dbReference type="SAM" id="MobiDB-lite"/>
    </source>
</evidence>
<reference evidence="2 3" key="1">
    <citation type="journal article" date="2012" name="Stand. Genomic Sci.">
        <title>Complete genome sequencing and analysis of Saprospira grandis str. Lewin, a predatory marine bacterium.</title>
        <authorList>
            <person name="Saw J.H."/>
            <person name="Yuryev A."/>
            <person name="Kanbe M."/>
            <person name="Hou S."/>
            <person name="Young A.G."/>
            <person name="Aizawa S."/>
            <person name="Alam M."/>
        </authorList>
    </citation>
    <scope>NUCLEOTIDE SEQUENCE [LARGE SCALE GENOMIC DNA]</scope>
    <source>
        <strain evidence="2 3">Lewin</strain>
    </source>
</reference>
<proteinExistence type="predicted"/>
<protein>
    <submittedName>
        <fullName evidence="2">Uncharacterized protein</fullName>
    </submittedName>
</protein>
<evidence type="ECO:0000313" key="3">
    <source>
        <dbReference type="Proteomes" id="UP000007519"/>
    </source>
</evidence>
<gene>
    <name evidence="2" type="ordered locus">SGRA_2926</name>
</gene>
<dbReference type="HOGENOM" id="CLU_3383698_0_0_10"/>
<organism evidence="2 3">
    <name type="scientific">Saprospira grandis (strain Lewin)</name>
    <dbReference type="NCBI Taxonomy" id="984262"/>
    <lineage>
        <taxon>Bacteria</taxon>
        <taxon>Pseudomonadati</taxon>
        <taxon>Bacteroidota</taxon>
        <taxon>Saprospiria</taxon>
        <taxon>Saprospirales</taxon>
        <taxon>Saprospiraceae</taxon>
        <taxon>Saprospira</taxon>
    </lineage>
</organism>
<evidence type="ECO:0000313" key="2">
    <source>
        <dbReference type="EMBL" id="AFC25654.1"/>
    </source>
</evidence>
<dbReference type="Proteomes" id="UP000007519">
    <property type="component" value="Chromosome"/>
</dbReference>
<dbReference type="KEGG" id="sgn:SGRA_2926"/>
<sequence length="33" mass="3724">MNNKIRLKDKKGGAALGPKAKKKRKNPEVFPLF</sequence>
<accession>H6LAR1</accession>
<dbReference type="AlphaFoldDB" id="H6LAR1"/>